<feature type="domain" description="Peptidase M20 dimerisation" evidence="3">
    <location>
        <begin position="182"/>
        <end position="272"/>
    </location>
</feature>
<dbReference type="InterPro" id="IPR017439">
    <property type="entry name" value="Amidohydrolase"/>
</dbReference>
<dbReference type="PANTHER" id="PTHR30575:SF0">
    <property type="entry name" value="XAA-ARG DIPEPTIDASE"/>
    <property type="match status" value="1"/>
</dbReference>
<evidence type="ECO:0000256" key="2">
    <source>
        <dbReference type="SAM" id="MobiDB-lite"/>
    </source>
</evidence>
<dbReference type="EMBL" id="JACCFJ010000001">
    <property type="protein sequence ID" value="NYI82767.1"/>
    <property type="molecule type" value="Genomic_DNA"/>
</dbReference>
<dbReference type="RefSeq" id="WP_179718789.1">
    <property type="nucleotide sequence ID" value="NZ_BAABFH010000001.1"/>
</dbReference>
<evidence type="ECO:0000313" key="4">
    <source>
        <dbReference type="EMBL" id="NYI82767.1"/>
    </source>
</evidence>
<dbReference type="GO" id="GO:0016805">
    <property type="term" value="F:dipeptidase activity"/>
    <property type="evidence" value="ECO:0007669"/>
    <property type="project" value="InterPro"/>
</dbReference>
<dbReference type="NCBIfam" id="TIGR01891">
    <property type="entry name" value="amidohydrolases"/>
    <property type="match status" value="1"/>
</dbReference>
<keyword evidence="4" id="KW-0378">Hydrolase</keyword>
<dbReference type="InterPro" id="IPR002933">
    <property type="entry name" value="Peptidase_M20"/>
</dbReference>
<dbReference type="CDD" id="cd05672">
    <property type="entry name" value="M20_ACY1L2-like"/>
    <property type="match status" value="1"/>
</dbReference>
<sequence length="440" mass="45581">MSTSSAPHRVHDPSATARARCRAAVQRHERELVELSHSIHAEPELAFAEHRSAAKVADLLARHGFAVRTPAADLDTALVAESGSGELVVGVCAEYDALPEVGHACGHNVIAAAGVGAALALAEVADDLGITVRLIGTPAEETGGGKVLMLERGVFDDVAMAMMVHPGPEEVCRPTSLAITDLEVRYTGRAAHAASAPELGVNAADALTVAQVAIGLLRQHLEPQQMVHGIVTAGGAAPNIVPAHTAAVYNLRAAEARSLQRLENRIRACFEAGATATGCTHEVVQVSPVYAELDPDGWLSEAYRRAITELGREPLDRGAEQDRVIGSTDMGSVTQFLPAIHPMIAIDCGGAVNHQAEFAAACAAPTADRAVLDGAVAMAWTAVAAAADGAQRDRLLASVRERCARSSSEEFRTPGNGARSGPAAPRDPGAGAQQGAEDVA</sequence>
<accession>A0A853AQD3</accession>
<dbReference type="AlphaFoldDB" id="A0A853AQD3"/>
<dbReference type="InterPro" id="IPR017144">
    <property type="entry name" value="Xaa-Arg_dipeptidase"/>
</dbReference>
<comment type="caution">
    <text evidence="4">The sequence shown here is derived from an EMBL/GenBank/DDBJ whole genome shotgun (WGS) entry which is preliminary data.</text>
</comment>
<dbReference type="GO" id="GO:0046657">
    <property type="term" value="P:folic acid catabolic process"/>
    <property type="evidence" value="ECO:0007669"/>
    <property type="project" value="TreeGrafter"/>
</dbReference>
<gene>
    <name evidence="4" type="ORF">HNR68_001397</name>
</gene>
<dbReference type="InterPro" id="IPR052030">
    <property type="entry name" value="Peptidase_M20/M20A_hydrolases"/>
</dbReference>
<evidence type="ECO:0000313" key="5">
    <source>
        <dbReference type="Proteomes" id="UP000587002"/>
    </source>
</evidence>
<dbReference type="Pfam" id="PF07687">
    <property type="entry name" value="M20_dimer"/>
    <property type="match status" value="1"/>
</dbReference>
<dbReference type="Pfam" id="PF01546">
    <property type="entry name" value="Peptidase_M20"/>
    <property type="match status" value="1"/>
</dbReference>
<dbReference type="Proteomes" id="UP000587002">
    <property type="component" value="Unassembled WGS sequence"/>
</dbReference>
<organism evidence="4 5">
    <name type="scientific">Saccharopolyspora hordei</name>
    <dbReference type="NCBI Taxonomy" id="1838"/>
    <lineage>
        <taxon>Bacteria</taxon>
        <taxon>Bacillati</taxon>
        <taxon>Actinomycetota</taxon>
        <taxon>Actinomycetes</taxon>
        <taxon>Pseudonocardiales</taxon>
        <taxon>Pseudonocardiaceae</taxon>
        <taxon>Saccharopolyspora</taxon>
    </lineage>
</organism>
<evidence type="ECO:0000259" key="3">
    <source>
        <dbReference type="Pfam" id="PF07687"/>
    </source>
</evidence>
<dbReference type="InterPro" id="IPR011650">
    <property type="entry name" value="Peptidase_M20_dimer"/>
</dbReference>
<dbReference type="SUPFAM" id="SSF53187">
    <property type="entry name" value="Zn-dependent exopeptidases"/>
    <property type="match status" value="1"/>
</dbReference>
<dbReference type="PIRSF" id="PIRSF037226">
    <property type="entry name" value="Amidohydrolase_ACY1L2_prd"/>
    <property type="match status" value="1"/>
</dbReference>
<dbReference type="Gene3D" id="3.30.70.360">
    <property type="match status" value="1"/>
</dbReference>
<feature type="region of interest" description="Disordered" evidence="2">
    <location>
        <begin position="403"/>
        <end position="440"/>
    </location>
</feature>
<dbReference type="FunFam" id="3.30.70.360:FF:000004">
    <property type="entry name" value="Peptidase M20 domain-containing protein 2"/>
    <property type="match status" value="1"/>
</dbReference>
<dbReference type="SUPFAM" id="SSF55031">
    <property type="entry name" value="Bacterial exopeptidase dimerisation domain"/>
    <property type="match status" value="1"/>
</dbReference>
<keyword evidence="5" id="KW-1185">Reference proteome</keyword>
<protein>
    <recommendedName>
        <fullName evidence="1">Peptidase M20 domain-containing protein 2</fullName>
    </recommendedName>
</protein>
<dbReference type="InterPro" id="IPR036264">
    <property type="entry name" value="Bact_exopeptidase_dim_dom"/>
</dbReference>
<dbReference type="GO" id="GO:0005737">
    <property type="term" value="C:cytoplasm"/>
    <property type="evidence" value="ECO:0007669"/>
    <property type="project" value="TreeGrafter"/>
</dbReference>
<dbReference type="GO" id="GO:0071713">
    <property type="term" value="F:para-aminobenzoyl-glutamate hydrolase activity"/>
    <property type="evidence" value="ECO:0007669"/>
    <property type="project" value="TreeGrafter"/>
</dbReference>
<feature type="compositionally biased region" description="Basic and acidic residues" evidence="2">
    <location>
        <begin position="403"/>
        <end position="412"/>
    </location>
</feature>
<name>A0A853AQD3_9PSEU</name>
<reference evidence="4 5" key="1">
    <citation type="submission" date="2020-07" db="EMBL/GenBank/DDBJ databases">
        <title>Sequencing the genomes of 1000 actinobacteria strains.</title>
        <authorList>
            <person name="Klenk H.-P."/>
        </authorList>
    </citation>
    <scope>NUCLEOTIDE SEQUENCE [LARGE SCALE GENOMIC DNA]</scope>
    <source>
        <strain evidence="4 5">DSM 44065</strain>
    </source>
</reference>
<dbReference type="PANTHER" id="PTHR30575">
    <property type="entry name" value="PEPTIDASE M20"/>
    <property type="match status" value="1"/>
</dbReference>
<proteinExistence type="inferred from homology"/>
<comment type="similarity">
    <text evidence="1">Belongs to the peptidase M20A family.</text>
</comment>
<dbReference type="Gene3D" id="3.40.630.10">
    <property type="entry name" value="Zn peptidases"/>
    <property type="match status" value="1"/>
</dbReference>
<evidence type="ECO:0000256" key="1">
    <source>
        <dbReference type="PIRNR" id="PIRNR037226"/>
    </source>
</evidence>
<feature type="compositionally biased region" description="Low complexity" evidence="2">
    <location>
        <begin position="417"/>
        <end position="440"/>
    </location>
</feature>